<evidence type="ECO:0000313" key="1">
    <source>
        <dbReference type="EMBL" id="KAL2717327.1"/>
    </source>
</evidence>
<gene>
    <name evidence="1" type="ORF">V1478_013027</name>
</gene>
<keyword evidence="2" id="KW-1185">Reference proteome</keyword>
<dbReference type="AlphaFoldDB" id="A0ABD2A9T1"/>
<protein>
    <submittedName>
        <fullName evidence="1">Uncharacterized protein</fullName>
    </submittedName>
</protein>
<reference evidence="1 2" key="1">
    <citation type="journal article" date="2024" name="Ann. Entomol. Soc. Am.">
        <title>Genomic analyses of the southern and eastern yellowjacket wasps (Hymenoptera: Vespidae) reveal evolutionary signatures of social life.</title>
        <authorList>
            <person name="Catto M.A."/>
            <person name="Caine P.B."/>
            <person name="Orr S.E."/>
            <person name="Hunt B.G."/>
            <person name="Goodisman M.A.D."/>
        </authorList>
    </citation>
    <scope>NUCLEOTIDE SEQUENCE [LARGE SCALE GENOMIC DNA]</scope>
    <source>
        <strain evidence="1">233</strain>
        <tissue evidence="1">Head and thorax</tissue>
    </source>
</reference>
<dbReference type="EMBL" id="JAUDFV010000153">
    <property type="protein sequence ID" value="KAL2717327.1"/>
    <property type="molecule type" value="Genomic_DNA"/>
</dbReference>
<name>A0ABD2A9T1_VESSQ</name>
<comment type="caution">
    <text evidence="1">The sequence shown here is derived from an EMBL/GenBank/DDBJ whole genome shotgun (WGS) entry which is preliminary data.</text>
</comment>
<proteinExistence type="predicted"/>
<sequence length="71" mass="8197">MSIISIDFDELVEKSNSSRKYSSAESATFLFFRKHWNAVLKSFTRVLESTEAPKVPSTVVLEEKYDTYDVK</sequence>
<organism evidence="1 2">
    <name type="scientific">Vespula squamosa</name>
    <name type="common">Southern yellow jacket</name>
    <name type="synonym">Wasp</name>
    <dbReference type="NCBI Taxonomy" id="30214"/>
    <lineage>
        <taxon>Eukaryota</taxon>
        <taxon>Metazoa</taxon>
        <taxon>Ecdysozoa</taxon>
        <taxon>Arthropoda</taxon>
        <taxon>Hexapoda</taxon>
        <taxon>Insecta</taxon>
        <taxon>Pterygota</taxon>
        <taxon>Neoptera</taxon>
        <taxon>Endopterygota</taxon>
        <taxon>Hymenoptera</taxon>
        <taxon>Apocrita</taxon>
        <taxon>Aculeata</taxon>
        <taxon>Vespoidea</taxon>
        <taxon>Vespidae</taxon>
        <taxon>Vespinae</taxon>
        <taxon>Vespula</taxon>
    </lineage>
</organism>
<dbReference type="Proteomes" id="UP001607302">
    <property type="component" value="Unassembled WGS sequence"/>
</dbReference>
<evidence type="ECO:0000313" key="2">
    <source>
        <dbReference type="Proteomes" id="UP001607302"/>
    </source>
</evidence>
<accession>A0ABD2A9T1</accession>